<dbReference type="PANTHER" id="PTHR16675">
    <property type="entry name" value="MHC CLASS I-RELATED"/>
    <property type="match status" value="1"/>
</dbReference>
<keyword evidence="1" id="KW-0325">Glycoprotein</keyword>
<dbReference type="InterPro" id="IPR001039">
    <property type="entry name" value="MHC_I_a_a1/a2"/>
</dbReference>
<evidence type="ECO:0000256" key="1">
    <source>
        <dbReference type="ARBA" id="ARBA00023180"/>
    </source>
</evidence>
<accession>A0A3Q0R3K2</accession>
<dbReference type="Gene3D" id="3.30.500.10">
    <property type="entry name" value="MHC class I-like antigen recognition-like"/>
    <property type="match status" value="1"/>
</dbReference>
<dbReference type="InterPro" id="IPR037055">
    <property type="entry name" value="MHC_I-like_Ag-recog_sf"/>
</dbReference>
<dbReference type="GeneTree" id="ENSGT01120000271828"/>
<proteinExistence type="inferred from homology"/>
<dbReference type="InterPro" id="IPR050208">
    <property type="entry name" value="MHC_class-I_related"/>
</dbReference>
<dbReference type="PRINTS" id="PR01638">
    <property type="entry name" value="MHCCLASSI"/>
</dbReference>
<dbReference type="GO" id="GO:0006955">
    <property type="term" value="P:immune response"/>
    <property type="evidence" value="ECO:0007669"/>
    <property type="project" value="TreeGrafter"/>
</dbReference>
<dbReference type="InterPro" id="IPR011162">
    <property type="entry name" value="MHC_I/II-like_Ag-recog"/>
</dbReference>
<dbReference type="GO" id="GO:0009897">
    <property type="term" value="C:external side of plasma membrane"/>
    <property type="evidence" value="ECO:0007669"/>
    <property type="project" value="TreeGrafter"/>
</dbReference>
<organism evidence="4 5">
    <name type="scientific">Amphilophus citrinellus</name>
    <name type="common">Midas cichlid</name>
    <name type="synonym">Cichlasoma citrinellum</name>
    <dbReference type="NCBI Taxonomy" id="61819"/>
    <lineage>
        <taxon>Eukaryota</taxon>
        <taxon>Metazoa</taxon>
        <taxon>Chordata</taxon>
        <taxon>Craniata</taxon>
        <taxon>Vertebrata</taxon>
        <taxon>Euteleostomi</taxon>
        <taxon>Actinopterygii</taxon>
        <taxon>Neopterygii</taxon>
        <taxon>Teleostei</taxon>
        <taxon>Neoteleostei</taxon>
        <taxon>Acanthomorphata</taxon>
        <taxon>Ovalentaria</taxon>
        <taxon>Cichlomorphae</taxon>
        <taxon>Cichliformes</taxon>
        <taxon>Cichlidae</taxon>
        <taxon>New World cichlids</taxon>
        <taxon>Cichlasomatinae</taxon>
        <taxon>Heroini</taxon>
        <taxon>Amphilophus</taxon>
    </lineage>
</organism>
<dbReference type="InterPro" id="IPR011161">
    <property type="entry name" value="MHC_I-like_Ag-recog"/>
</dbReference>
<dbReference type="SUPFAM" id="SSF54452">
    <property type="entry name" value="MHC antigen-recognition domain"/>
    <property type="match status" value="1"/>
</dbReference>
<reference evidence="4" key="2">
    <citation type="submission" date="2025-09" db="UniProtKB">
        <authorList>
            <consortium name="Ensembl"/>
        </authorList>
    </citation>
    <scope>IDENTIFICATION</scope>
</reference>
<dbReference type="AlphaFoldDB" id="A0A3Q0R3K2"/>
<dbReference type="FunFam" id="3.30.500.10:FF:000001">
    <property type="entry name" value="H-2 class I histocompatibility antigen, alpha chain"/>
    <property type="match status" value="1"/>
</dbReference>
<name>A0A3Q0R3K2_AMPCI</name>
<dbReference type="STRING" id="61819.ENSACIP00000004796"/>
<evidence type="ECO:0000313" key="4">
    <source>
        <dbReference type="Ensembl" id="ENSACIP00000004796.1"/>
    </source>
</evidence>
<reference evidence="4" key="1">
    <citation type="submission" date="2025-08" db="UniProtKB">
        <authorList>
            <consortium name="Ensembl"/>
        </authorList>
    </citation>
    <scope>IDENTIFICATION</scope>
</reference>
<dbReference type="Ensembl" id="ENSACIT00000004946.1">
    <property type="protein sequence ID" value="ENSACIP00000004796.1"/>
    <property type="gene ID" value="ENSACIG00000003773.1"/>
</dbReference>
<protein>
    <recommendedName>
        <fullName evidence="3">MHC class I-like antigen recognition-like domain-containing protein</fullName>
    </recommendedName>
</protein>
<dbReference type="Proteomes" id="UP000261340">
    <property type="component" value="Unplaced"/>
</dbReference>
<dbReference type="GO" id="GO:0005615">
    <property type="term" value="C:extracellular space"/>
    <property type="evidence" value="ECO:0007669"/>
    <property type="project" value="TreeGrafter"/>
</dbReference>
<keyword evidence="5" id="KW-1185">Reference proteome</keyword>
<dbReference type="Pfam" id="PF00129">
    <property type="entry name" value="MHC_I"/>
    <property type="match status" value="1"/>
</dbReference>
<evidence type="ECO:0000259" key="3">
    <source>
        <dbReference type="Pfam" id="PF00129"/>
    </source>
</evidence>
<sequence>MHHRSVSLSSLHQSTIRLVSWIGSDFQMFVGIEGAMTHFLQYFYTGSSGIPEFPEFVVVGMINDVPVIHYDSSSRRAEPTQDWIKKATEDDPQYWATEIQGFNNTQQTFRDDIETAKQRFSQTGGVHVVQLFYGCEWDDEYEDVKGFLQYGYDGEDFIVFDLKTQTWIAPKEQAVRTKLKWDHDDDLNMQTKKYLTEDCVGWLKKYVNYGRHSWKRTGIKI</sequence>
<comment type="similarity">
    <text evidence="2">Belongs to the MHC class I family.</text>
</comment>
<evidence type="ECO:0000313" key="5">
    <source>
        <dbReference type="Proteomes" id="UP000261340"/>
    </source>
</evidence>
<dbReference type="OMA" id="SRICHEN"/>
<evidence type="ECO:0000256" key="2">
    <source>
        <dbReference type="RuleBase" id="RU004439"/>
    </source>
</evidence>
<dbReference type="PANTHER" id="PTHR16675:SF237">
    <property type="entry name" value="MHC CLASS I ANTIGEN TRANSCRIPT VARIANT 1-RELATED"/>
    <property type="match status" value="1"/>
</dbReference>
<feature type="domain" description="MHC class I-like antigen recognition-like" evidence="3">
    <location>
        <begin position="37"/>
        <end position="212"/>
    </location>
</feature>